<accession>A0ABX4FUN4</accession>
<comment type="caution">
    <text evidence="1">The sequence shown here is derived from an EMBL/GenBank/DDBJ whole genome shotgun (WGS) entry which is preliminary data.</text>
</comment>
<sequence>MKNLITIIEETTEAQLSGNAATMLGLLGYCVEQYQDEHGLIPQSAYLMKYVKTCINNDIKVKGKTDIVGRKQLIKYVKCWARKVGFK</sequence>
<gene>
    <name evidence="1" type="ORF">ASV53_18185</name>
</gene>
<dbReference type="EMBL" id="NOIF01000149">
    <property type="protein sequence ID" value="OZS42486.1"/>
    <property type="molecule type" value="Genomic_DNA"/>
</dbReference>
<name>A0ABX4FUN4_9GAMM</name>
<proteinExistence type="predicted"/>
<evidence type="ECO:0000313" key="2">
    <source>
        <dbReference type="Proteomes" id="UP000215999"/>
    </source>
</evidence>
<dbReference type="Proteomes" id="UP000215999">
    <property type="component" value="Unassembled WGS sequence"/>
</dbReference>
<reference evidence="1 2" key="1">
    <citation type="journal article" date="2016" name="Antonie Van Leeuwenhoek">
        <title>Photobacterium sanguinicancri sp. nov. isolated from marine animals.</title>
        <authorList>
            <person name="Gomez-Gil B."/>
            <person name="Roque A."/>
            <person name="Rotllant G."/>
            <person name="Romalde J.L."/>
            <person name="Doce A."/>
            <person name="Eggermont M."/>
            <person name="Defoirdt T."/>
        </authorList>
    </citation>
    <scope>NUCLEOTIDE SEQUENCE [LARGE SCALE GENOMIC DNA]</scope>
    <source>
        <strain evidence="1 2">CAIM 1827</strain>
    </source>
</reference>
<keyword evidence="2" id="KW-1185">Reference proteome</keyword>
<protein>
    <submittedName>
        <fullName evidence="1">Uncharacterized protein</fullName>
    </submittedName>
</protein>
<organism evidence="1 2">
    <name type="scientific">Photobacterium sanguinicancri</name>
    <dbReference type="NCBI Taxonomy" id="875932"/>
    <lineage>
        <taxon>Bacteria</taxon>
        <taxon>Pseudomonadati</taxon>
        <taxon>Pseudomonadota</taxon>
        <taxon>Gammaproteobacteria</taxon>
        <taxon>Vibrionales</taxon>
        <taxon>Vibrionaceae</taxon>
        <taxon>Photobacterium</taxon>
    </lineage>
</organism>
<evidence type="ECO:0000313" key="1">
    <source>
        <dbReference type="EMBL" id="OZS42486.1"/>
    </source>
</evidence>
<dbReference type="RefSeq" id="WP_094958129.1">
    <property type="nucleotide sequence ID" value="NZ_NOIF01000149.1"/>
</dbReference>